<feature type="transmembrane region" description="Helical" evidence="1">
    <location>
        <begin position="227"/>
        <end position="243"/>
    </location>
</feature>
<name>A0AA96WM75_9CYAN</name>
<organism evidence="2">
    <name type="scientific">Leptolyngbya sp. NK1-12</name>
    <dbReference type="NCBI Taxonomy" id="2547451"/>
    <lineage>
        <taxon>Bacteria</taxon>
        <taxon>Bacillati</taxon>
        <taxon>Cyanobacteriota</taxon>
        <taxon>Cyanophyceae</taxon>
        <taxon>Leptolyngbyales</taxon>
        <taxon>Leptolyngbyaceae</taxon>
        <taxon>Leptolyngbya group</taxon>
        <taxon>Leptolyngbya</taxon>
    </lineage>
</organism>
<gene>
    <name evidence="2" type="ORF">HJG54_33085</name>
</gene>
<feature type="transmembrane region" description="Helical" evidence="1">
    <location>
        <begin position="367"/>
        <end position="393"/>
    </location>
</feature>
<evidence type="ECO:0000313" key="2">
    <source>
        <dbReference type="EMBL" id="WNZ27684.1"/>
    </source>
</evidence>
<keyword evidence="1" id="KW-1133">Transmembrane helix</keyword>
<feature type="transmembrane region" description="Helical" evidence="1">
    <location>
        <begin position="133"/>
        <end position="153"/>
    </location>
</feature>
<sequence>MQTAASYETKRQAYISSTNLVILAFASAFFPRVLMMVKFPSLVNFLHFAIVPLAFAVAISKARSTDRQQIAVSKKILFALFLLLSVGFASAFINDAGIINVILHFLLFAEPFMLLLAIICIPMSPETLTRFRAFVVGFGFVNLTFALIQKFVLKWDTCFCSPGGWGDGDAIKGVFINQGSGHVVSASISASLAAYFFFAASNRPLWLRALVLAAAFIHILVSDAKQVILVAGAAFALLSLFNMKDVRKAILYTILFILAVYGFSWAVGQFEFLSAYLTWARPELYGPDGEATQFKLSGISIVSSHMKSPFNWWFGLGPGHTIDRLGGWMLKDYASLLTPLGATSTTIANEVWRFMGQSWLANGSSMFAPFFGWAAIWGDLGVIGLGAYLYLAWLIWHDLCLDDDISKWQMLTVFVNGLIFTQMQEPGYMLFIAALVGLRWHEKTAKNRQSISRDEAFVEAV</sequence>
<accession>A0AA96WM75</accession>
<dbReference type="AlphaFoldDB" id="A0AA96WM75"/>
<feature type="transmembrane region" description="Helical" evidence="1">
    <location>
        <begin position="99"/>
        <end position="121"/>
    </location>
</feature>
<keyword evidence="1" id="KW-0812">Transmembrane</keyword>
<feature type="transmembrane region" description="Helical" evidence="1">
    <location>
        <begin position="12"/>
        <end position="30"/>
    </location>
</feature>
<dbReference type="RefSeq" id="WP_316436114.1">
    <property type="nucleotide sequence ID" value="NZ_CP053587.1"/>
</dbReference>
<feature type="transmembrane region" description="Helical" evidence="1">
    <location>
        <begin position="173"/>
        <end position="198"/>
    </location>
</feature>
<evidence type="ECO:0008006" key="3">
    <source>
        <dbReference type="Google" id="ProtNLM"/>
    </source>
</evidence>
<dbReference type="EMBL" id="CP053587">
    <property type="protein sequence ID" value="WNZ27684.1"/>
    <property type="molecule type" value="Genomic_DNA"/>
</dbReference>
<evidence type="ECO:0000256" key="1">
    <source>
        <dbReference type="SAM" id="Phobius"/>
    </source>
</evidence>
<proteinExistence type="predicted"/>
<feature type="transmembrane region" description="Helical" evidence="1">
    <location>
        <begin position="205"/>
        <end position="221"/>
    </location>
</feature>
<feature type="transmembrane region" description="Helical" evidence="1">
    <location>
        <begin position="250"/>
        <end position="268"/>
    </location>
</feature>
<protein>
    <recommendedName>
        <fullName evidence="3">O-antigen ligase domain-containing protein</fullName>
    </recommendedName>
</protein>
<feature type="transmembrane region" description="Helical" evidence="1">
    <location>
        <begin position="42"/>
        <end position="60"/>
    </location>
</feature>
<keyword evidence="1" id="KW-0472">Membrane</keyword>
<reference evidence="2" key="1">
    <citation type="submission" date="2020-05" db="EMBL/GenBank/DDBJ databases">
        <authorList>
            <person name="Zhu T."/>
            <person name="Keshari N."/>
            <person name="Lu X."/>
        </authorList>
    </citation>
    <scope>NUCLEOTIDE SEQUENCE</scope>
    <source>
        <strain evidence="2">NK1-12</strain>
    </source>
</reference>
<feature type="transmembrane region" description="Helical" evidence="1">
    <location>
        <begin position="72"/>
        <end position="93"/>
    </location>
</feature>